<comment type="caution">
    <text evidence="2">The sequence shown here is derived from an EMBL/GenBank/DDBJ whole genome shotgun (WGS) entry which is preliminary data.</text>
</comment>
<gene>
    <name evidence="2" type="ORF">Egran_06722</name>
</gene>
<dbReference type="OrthoDB" id="4837779at2759"/>
<accession>A0A232LMX4</accession>
<dbReference type="Proteomes" id="UP000243515">
    <property type="component" value="Unassembled WGS sequence"/>
</dbReference>
<organism evidence="2 3">
    <name type="scientific">Elaphomyces granulatus</name>
    <dbReference type="NCBI Taxonomy" id="519963"/>
    <lineage>
        <taxon>Eukaryota</taxon>
        <taxon>Fungi</taxon>
        <taxon>Dikarya</taxon>
        <taxon>Ascomycota</taxon>
        <taxon>Pezizomycotina</taxon>
        <taxon>Eurotiomycetes</taxon>
        <taxon>Eurotiomycetidae</taxon>
        <taxon>Eurotiales</taxon>
        <taxon>Elaphomycetaceae</taxon>
        <taxon>Elaphomyces</taxon>
    </lineage>
</organism>
<proteinExistence type="predicted"/>
<dbReference type="PANTHER" id="PTHR46481:SF7">
    <property type="entry name" value="ZINC FINGER BED DOMAIN-CONTAINING PROTEIN RICESLEEPER 2-LIKE"/>
    <property type="match status" value="1"/>
</dbReference>
<evidence type="ECO:0000313" key="3">
    <source>
        <dbReference type="Proteomes" id="UP000243515"/>
    </source>
</evidence>
<reference evidence="2 3" key="1">
    <citation type="journal article" date="2015" name="Environ. Microbiol.">
        <title>Metagenome sequence of Elaphomyces granulatus from sporocarp tissue reveals Ascomycota ectomycorrhizal fingerprints of genome expansion and a Proteobacteria-rich microbiome.</title>
        <authorList>
            <person name="Quandt C.A."/>
            <person name="Kohler A."/>
            <person name="Hesse C.N."/>
            <person name="Sharpton T.J."/>
            <person name="Martin F."/>
            <person name="Spatafora J.W."/>
        </authorList>
    </citation>
    <scope>NUCLEOTIDE SEQUENCE [LARGE SCALE GENOMIC DNA]</scope>
    <source>
        <strain evidence="2 3">OSC145934</strain>
    </source>
</reference>
<feature type="region of interest" description="Disordered" evidence="1">
    <location>
        <begin position="1"/>
        <end position="100"/>
    </location>
</feature>
<dbReference type="InterPro" id="IPR052035">
    <property type="entry name" value="ZnF_BED_domain_contain"/>
</dbReference>
<feature type="compositionally biased region" description="Polar residues" evidence="1">
    <location>
        <begin position="26"/>
        <end position="43"/>
    </location>
</feature>
<name>A0A232LMX4_9EURO</name>
<evidence type="ECO:0008006" key="4">
    <source>
        <dbReference type="Google" id="ProtNLM"/>
    </source>
</evidence>
<dbReference type="PANTHER" id="PTHR46481">
    <property type="entry name" value="ZINC FINGER BED DOMAIN-CONTAINING PROTEIN 4"/>
    <property type="match status" value="1"/>
</dbReference>
<keyword evidence="3" id="KW-1185">Reference proteome</keyword>
<protein>
    <recommendedName>
        <fullName evidence="4">BED-type domain-containing protein</fullName>
    </recommendedName>
</protein>
<evidence type="ECO:0000313" key="2">
    <source>
        <dbReference type="EMBL" id="OXV05510.1"/>
    </source>
</evidence>
<dbReference type="EMBL" id="NPHW01006866">
    <property type="protein sequence ID" value="OXV05510.1"/>
    <property type="molecule type" value="Genomic_DNA"/>
</dbReference>
<sequence>MPQNYISDMLRRAAPATPPPPHRRSQPSNVTTCPSGSENSTRTTRGRKRDYFQLHNYGLQGREESPSPRLPIPNKRVRSLGSLGQQKSKEKPANPPIIVESQESVAIEEEQEEEAKDLKRAWWWKYYDVVVLNTTWERGRGTKKATVKDEEYKCRFYSDCRFKKLASGLKSSTSAMSSHIEKKHNIHETTASENAISRQATTMDIWAKPGVKNLLDFDEALLDWIIYTNQAFTCVESSYMKVLIQAAGRTTKLPSTDTITSRINTRVTNGIKETTKLIDETTTTIAVTLDSWKSQNKLAFIGINATWCSSDFKVYRACLDFVQITESHSGENMARYIMRPTMTHSAVIFIGK</sequence>
<evidence type="ECO:0000256" key="1">
    <source>
        <dbReference type="SAM" id="MobiDB-lite"/>
    </source>
</evidence>
<dbReference type="AlphaFoldDB" id="A0A232LMX4"/>